<keyword evidence="9" id="KW-0489">Methyltransferase</keyword>
<dbReference type="Pfam" id="PF00046">
    <property type="entry name" value="Homeodomain"/>
    <property type="match status" value="1"/>
</dbReference>
<keyword evidence="3 5" id="KW-0371">Homeobox</keyword>
<dbReference type="InterPro" id="IPR017970">
    <property type="entry name" value="Homeobox_CS"/>
</dbReference>
<keyword evidence="4 5" id="KW-0539">Nucleus</keyword>
<feature type="domain" description="Homeobox" evidence="8">
    <location>
        <begin position="133"/>
        <end position="193"/>
    </location>
</feature>
<dbReference type="GO" id="GO:0005634">
    <property type="term" value="C:nucleus"/>
    <property type="evidence" value="ECO:0007669"/>
    <property type="project" value="UniProtKB-SubCell"/>
</dbReference>
<dbReference type="Proteomes" id="UP000297703">
    <property type="component" value="Unassembled WGS sequence"/>
</dbReference>
<name>A0A4D9EL13_9SAUR</name>
<comment type="subcellular location">
    <subcellularLocation>
        <location evidence="1 5 6">Nucleus</location>
    </subcellularLocation>
</comment>
<dbReference type="InterPro" id="IPR000047">
    <property type="entry name" value="HTH_motif"/>
</dbReference>
<evidence type="ECO:0000256" key="4">
    <source>
        <dbReference type="ARBA" id="ARBA00023242"/>
    </source>
</evidence>
<dbReference type="GO" id="GO:0030154">
    <property type="term" value="P:cell differentiation"/>
    <property type="evidence" value="ECO:0007669"/>
    <property type="project" value="TreeGrafter"/>
</dbReference>
<dbReference type="GO" id="GO:0008168">
    <property type="term" value="F:methyltransferase activity"/>
    <property type="evidence" value="ECO:0007669"/>
    <property type="project" value="UniProtKB-KW"/>
</dbReference>
<comment type="caution">
    <text evidence="9">The sequence shown here is derived from an EMBL/GenBank/DDBJ whole genome shotgun (WGS) entry which is preliminary data.</text>
</comment>
<dbReference type="GO" id="GO:0032259">
    <property type="term" value="P:methylation"/>
    <property type="evidence" value="ECO:0007669"/>
    <property type="project" value="UniProtKB-KW"/>
</dbReference>
<dbReference type="AlphaFoldDB" id="A0A4D9EL13"/>
<dbReference type="PANTHER" id="PTHR24340:SF20">
    <property type="entry name" value="HOMEOBOX PROTEIN NKX-6.3"/>
    <property type="match status" value="1"/>
</dbReference>
<dbReference type="GO" id="GO:0000978">
    <property type="term" value="F:RNA polymerase II cis-regulatory region sequence-specific DNA binding"/>
    <property type="evidence" value="ECO:0007669"/>
    <property type="project" value="TreeGrafter"/>
</dbReference>
<dbReference type="SMART" id="SM00389">
    <property type="entry name" value="HOX"/>
    <property type="match status" value="1"/>
</dbReference>
<dbReference type="SUPFAM" id="SSF46689">
    <property type="entry name" value="Homeodomain-like"/>
    <property type="match status" value="1"/>
</dbReference>
<feature type="region of interest" description="Disordered" evidence="7">
    <location>
        <begin position="192"/>
        <end position="228"/>
    </location>
</feature>
<keyword evidence="2 5" id="KW-0238">DNA-binding</keyword>
<dbReference type="OrthoDB" id="6159439at2759"/>
<gene>
    <name evidence="9" type="ORF">DR999_PMT08867</name>
</gene>
<evidence type="ECO:0000256" key="7">
    <source>
        <dbReference type="SAM" id="MobiDB-lite"/>
    </source>
</evidence>
<dbReference type="PRINTS" id="PR00024">
    <property type="entry name" value="HOMEOBOX"/>
</dbReference>
<evidence type="ECO:0000256" key="6">
    <source>
        <dbReference type="RuleBase" id="RU000682"/>
    </source>
</evidence>
<sequence length="253" mass="27559">MDASLQGTFLLNSPSLAPFPEAKAPMCQYAVQNSFYKLSPPGLSAQLAAGTPHGITDILSRPNGSLLAAYPHAGGFNGLGSQPVYYGPQVGPFAKAGSDYPSRGRDCWADPGQDWRGGRPCGSAPAHLADSIHKKKHTRPTFTGHQIFALEKTFEQTKYLAGPERARLAYSLGMTESQVKVWFQNRRTKWRKKSALEPSSSSQRAAGERAASETEDDEYNKPLDPDSDDEKIRLLLRKHRAAFSVLSLGTHSG</sequence>
<evidence type="ECO:0000256" key="2">
    <source>
        <dbReference type="ARBA" id="ARBA00023125"/>
    </source>
</evidence>
<evidence type="ECO:0000313" key="9">
    <source>
        <dbReference type="EMBL" id="TFK08198.1"/>
    </source>
</evidence>
<dbReference type="EMBL" id="QXTE01000071">
    <property type="protein sequence ID" value="TFK08198.1"/>
    <property type="molecule type" value="Genomic_DNA"/>
</dbReference>
<evidence type="ECO:0000256" key="3">
    <source>
        <dbReference type="ARBA" id="ARBA00023155"/>
    </source>
</evidence>
<dbReference type="PROSITE" id="PS50071">
    <property type="entry name" value="HOMEOBOX_2"/>
    <property type="match status" value="1"/>
</dbReference>
<dbReference type="CDD" id="cd00086">
    <property type="entry name" value="homeodomain"/>
    <property type="match status" value="1"/>
</dbReference>
<dbReference type="Gene3D" id="1.10.10.60">
    <property type="entry name" value="Homeodomain-like"/>
    <property type="match status" value="1"/>
</dbReference>
<evidence type="ECO:0000259" key="8">
    <source>
        <dbReference type="PROSITE" id="PS50071"/>
    </source>
</evidence>
<dbReference type="PANTHER" id="PTHR24340">
    <property type="entry name" value="HOMEOBOX PROTEIN NKX"/>
    <property type="match status" value="1"/>
</dbReference>
<reference evidence="9 10" key="2">
    <citation type="submission" date="2019-04" db="EMBL/GenBank/DDBJ databases">
        <title>The genome sequence of big-headed turtle.</title>
        <authorList>
            <person name="Gong S."/>
        </authorList>
    </citation>
    <scope>NUCLEOTIDE SEQUENCE [LARGE SCALE GENOMIC DNA]</scope>
    <source>
        <strain evidence="9">DO16091913</strain>
        <tissue evidence="9">Muscle</tissue>
    </source>
</reference>
<dbReference type="FunFam" id="1.10.10.60:FF:000067">
    <property type="entry name" value="NK6 homeobox 1"/>
    <property type="match status" value="1"/>
</dbReference>
<keyword evidence="10" id="KW-1185">Reference proteome</keyword>
<dbReference type="PRINTS" id="PR00031">
    <property type="entry name" value="HTHREPRESSR"/>
</dbReference>
<dbReference type="GO" id="GO:0000981">
    <property type="term" value="F:DNA-binding transcription factor activity, RNA polymerase II-specific"/>
    <property type="evidence" value="ECO:0007669"/>
    <property type="project" value="InterPro"/>
</dbReference>
<evidence type="ECO:0000256" key="1">
    <source>
        <dbReference type="ARBA" id="ARBA00004123"/>
    </source>
</evidence>
<dbReference type="InterPro" id="IPR001356">
    <property type="entry name" value="HD"/>
</dbReference>
<proteinExistence type="predicted"/>
<feature type="DNA-binding region" description="Homeobox" evidence="5">
    <location>
        <begin position="135"/>
        <end position="194"/>
    </location>
</feature>
<dbReference type="InterPro" id="IPR020479">
    <property type="entry name" value="HD_metazoa"/>
</dbReference>
<accession>A0A4D9EL13</accession>
<dbReference type="InterPro" id="IPR050394">
    <property type="entry name" value="Homeobox_NK-like"/>
</dbReference>
<evidence type="ECO:0000313" key="10">
    <source>
        <dbReference type="Proteomes" id="UP000297703"/>
    </source>
</evidence>
<evidence type="ECO:0000256" key="5">
    <source>
        <dbReference type="PROSITE-ProRule" id="PRU00108"/>
    </source>
</evidence>
<reference evidence="9 10" key="1">
    <citation type="submission" date="2019-04" db="EMBL/GenBank/DDBJ databases">
        <title>Draft genome of the big-headed turtle Platysternon megacephalum.</title>
        <authorList>
            <person name="Gong S."/>
        </authorList>
    </citation>
    <scope>NUCLEOTIDE SEQUENCE [LARGE SCALE GENOMIC DNA]</scope>
    <source>
        <strain evidence="9">DO16091913</strain>
        <tissue evidence="9">Muscle</tissue>
    </source>
</reference>
<organism evidence="9 10">
    <name type="scientific">Platysternon megacephalum</name>
    <name type="common">big-headed turtle</name>
    <dbReference type="NCBI Taxonomy" id="55544"/>
    <lineage>
        <taxon>Eukaryota</taxon>
        <taxon>Metazoa</taxon>
        <taxon>Chordata</taxon>
        <taxon>Craniata</taxon>
        <taxon>Vertebrata</taxon>
        <taxon>Euteleostomi</taxon>
        <taxon>Archelosauria</taxon>
        <taxon>Testudinata</taxon>
        <taxon>Testudines</taxon>
        <taxon>Cryptodira</taxon>
        <taxon>Durocryptodira</taxon>
        <taxon>Testudinoidea</taxon>
        <taxon>Platysternidae</taxon>
        <taxon>Platysternon</taxon>
    </lineage>
</organism>
<protein>
    <submittedName>
        <fullName evidence="9">Methyltransferase-like protein 22</fullName>
    </submittedName>
</protein>
<dbReference type="InterPro" id="IPR009057">
    <property type="entry name" value="Homeodomain-like_sf"/>
</dbReference>
<keyword evidence="9" id="KW-0808">Transferase</keyword>
<dbReference type="PROSITE" id="PS00027">
    <property type="entry name" value="HOMEOBOX_1"/>
    <property type="match status" value="1"/>
</dbReference>